<reference evidence="2 4" key="2">
    <citation type="submission" date="2018-07" db="EMBL/GenBank/DDBJ databases">
        <title>The Genome Sequence of Enterococcus sp. DIV0659b.</title>
        <authorList>
            <consortium name="The Broad Institute Genomics Platform"/>
            <consortium name="The Broad Institute Genomic Center for Infectious Diseases"/>
            <person name="Earl A."/>
            <person name="Manson A."/>
            <person name="Schwartman J."/>
            <person name="Gilmore M."/>
            <person name="Abouelleil A."/>
            <person name="Cao P."/>
            <person name="Chapman S."/>
            <person name="Cusick C."/>
            <person name="Shea T."/>
            <person name="Young S."/>
            <person name="Neafsey D."/>
            <person name="Nusbaum C."/>
            <person name="Birren B."/>
        </authorList>
    </citation>
    <scope>NUCLEOTIDE SEQUENCE [LARGE SCALE GENOMIC DNA]</scope>
    <source>
        <strain evidence="2 4">4G2_DIV0659</strain>
    </source>
</reference>
<dbReference type="Pfam" id="PF15615">
    <property type="entry name" value="TerB_C"/>
    <property type="match status" value="1"/>
</dbReference>
<reference evidence="3" key="1">
    <citation type="submission" date="2017-05" db="EMBL/GenBank/DDBJ databases">
        <title>The Genome Sequence of Enterococcus sp. 4G2_DIV0659.</title>
        <authorList>
            <consortium name="The Broad Institute Genomics Platform"/>
            <consortium name="The Broad Institute Genomic Center for Infectious Diseases"/>
            <person name="Earl A."/>
            <person name="Manson A."/>
            <person name="Schwartman J."/>
            <person name="Gilmore M."/>
            <person name="Abouelleil A."/>
            <person name="Cao P."/>
            <person name="Chapman S."/>
            <person name="Cusick C."/>
            <person name="Shea T."/>
            <person name="Young S."/>
            <person name="Neafsey D."/>
            <person name="Nusbaum C."/>
            <person name="Birren B."/>
        </authorList>
    </citation>
    <scope>NUCLEOTIDE SEQUENCE [LARGE SCALE GENOMIC DNA]</scope>
    <source>
        <strain evidence="3">4G2_DIV0659</strain>
    </source>
</reference>
<evidence type="ECO:0000313" key="2">
    <source>
        <dbReference type="EMBL" id="MEI5995300.1"/>
    </source>
</evidence>
<dbReference type="EMBL" id="NGLE02000001">
    <property type="protein sequence ID" value="MEI5995300.1"/>
    <property type="molecule type" value="Genomic_DNA"/>
</dbReference>
<dbReference type="InterPro" id="IPR028932">
    <property type="entry name" value="TerB-C"/>
</dbReference>
<sequence>MLNDFYEKESLKIIDVYFEEKTESRQAYLFSGMFILRETSVKTYSERHIYATDRAYEDISAFFKLAENVTRVIQGEKRQLEIKNNPFHTTLHDEMLEYMNTLKNKKRFKKVMEPETSAFGSLIPQPLQVEKKQQVVIVFDDERIKQLQKETDALVSEVNKRIEDHDSQGDMERISKIQVETTSINSNDFFAQSVEIDEEIIEEFAETLNPIEHSFLSLFKNLTIEIKDAEHFAKKHGQMLSILITDINEKSLDSLDDNLIEEKDSVIELYEEFQSIIAKMKEIEKV</sequence>
<evidence type="ECO:0000313" key="3">
    <source>
        <dbReference type="EMBL" id="OTO10101.1"/>
    </source>
</evidence>
<dbReference type="RefSeq" id="WP_086329721.1">
    <property type="nucleotide sequence ID" value="NZ_NGLE02000001.1"/>
</dbReference>
<gene>
    <name evidence="3" type="ORF">A5880_000784</name>
    <name evidence="2" type="ORF">A5880_002890</name>
</gene>
<dbReference type="OrthoDB" id="9816361at2"/>
<dbReference type="EMBL" id="NGLE01000001">
    <property type="protein sequence ID" value="OTO10101.1"/>
    <property type="molecule type" value="Genomic_DNA"/>
</dbReference>
<comment type="caution">
    <text evidence="3">The sequence shown here is derived from an EMBL/GenBank/DDBJ whole genome shotgun (WGS) entry which is preliminary data.</text>
</comment>
<dbReference type="AlphaFoldDB" id="A0A242CIR9"/>
<evidence type="ECO:0000259" key="1">
    <source>
        <dbReference type="Pfam" id="PF15615"/>
    </source>
</evidence>
<protein>
    <recommendedName>
        <fullName evidence="1">TerB-C domain-containing protein</fullName>
    </recommendedName>
</protein>
<dbReference type="STRING" id="1834181.A5880_000784"/>
<organism evidence="3">
    <name type="scientific">Candidatus Enterococcus mansonii</name>
    <dbReference type="NCBI Taxonomy" id="1834181"/>
    <lineage>
        <taxon>Bacteria</taxon>
        <taxon>Bacillati</taxon>
        <taxon>Bacillota</taxon>
        <taxon>Bacilli</taxon>
        <taxon>Lactobacillales</taxon>
        <taxon>Enterococcaceae</taxon>
        <taxon>Enterococcus</taxon>
    </lineage>
</organism>
<feature type="domain" description="TerB-C" evidence="1">
    <location>
        <begin position="129"/>
        <end position="274"/>
    </location>
</feature>
<evidence type="ECO:0000313" key="4">
    <source>
        <dbReference type="Proteomes" id="UP000195139"/>
    </source>
</evidence>
<accession>A0A242CIR9</accession>
<keyword evidence="4" id="KW-1185">Reference proteome</keyword>
<name>A0A242CIR9_9ENTE</name>
<proteinExistence type="predicted"/>
<dbReference type="Proteomes" id="UP000195139">
    <property type="component" value="Unassembled WGS sequence"/>
</dbReference>